<dbReference type="EMBL" id="LAZR01007175">
    <property type="protein sequence ID" value="KKM86958.1"/>
    <property type="molecule type" value="Genomic_DNA"/>
</dbReference>
<dbReference type="Pfam" id="PF07690">
    <property type="entry name" value="MFS_1"/>
    <property type="match status" value="1"/>
</dbReference>
<feature type="domain" description="Major facilitator superfamily (MFS) profile" evidence="2">
    <location>
        <begin position="5"/>
        <end position="406"/>
    </location>
</feature>
<dbReference type="GO" id="GO:0022857">
    <property type="term" value="F:transmembrane transporter activity"/>
    <property type="evidence" value="ECO:0007669"/>
    <property type="project" value="InterPro"/>
</dbReference>
<dbReference type="Gene3D" id="1.20.1250.20">
    <property type="entry name" value="MFS general substrate transporter like domains"/>
    <property type="match status" value="2"/>
</dbReference>
<dbReference type="InterPro" id="IPR036259">
    <property type="entry name" value="MFS_trans_sf"/>
</dbReference>
<evidence type="ECO:0000313" key="3">
    <source>
        <dbReference type="EMBL" id="KKM86958.1"/>
    </source>
</evidence>
<accession>A0A0F9KZ33</accession>
<feature type="transmembrane region" description="Helical" evidence="1">
    <location>
        <begin position="309"/>
        <end position="334"/>
    </location>
</feature>
<feature type="transmembrane region" description="Helical" evidence="1">
    <location>
        <begin position="255"/>
        <end position="274"/>
    </location>
</feature>
<dbReference type="PANTHER" id="PTHR23528:SF1">
    <property type="entry name" value="MAJOR FACILITATOR SUPERFAMILY (MFS) PROFILE DOMAIN-CONTAINING PROTEIN"/>
    <property type="match status" value="1"/>
</dbReference>
<feature type="transmembrane region" description="Helical" evidence="1">
    <location>
        <begin position="346"/>
        <end position="368"/>
    </location>
</feature>
<name>A0A0F9KZ33_9ZZZZ</name>
<dbReference type="InterPro" id="IPR011701">
    <property type="entry name" value="MFS"/>
</dbReference>
<feature type="transmembrane region" description="Helical" evidence="1">
    <location>
        <begin position="21"/>
        <end position="40"/>
    </location>
</feature>
<dbReference type="PROSITE" id="PS50850">
    <property type="entry name" value="MFS"/>
    <property type="match status" value="1"/>
</dbReference>
<reference evidence="3" key="1">
    <citation type="journal article" date="2015" name="Nature">
        <title>Complex archaea that bridge the gap between prokaryotes and eukaryotes.</title>
        <authorList>
            <person name="Spang A."/>
            <person name="Saw J.H."/>
            <person name="Jorgensen S.L."/>
            <person name="Zaremba-Niedzwiedzka K."/>
            <person name="Martijn J."/>
            <person name="Lind A.E."/>
            <person name="van Eijk R."/>
            <person name="Schleper C."/>
            <person name="Guy L."/>
            <person name="Ettema T.J."/>
        </authorList>
    </citation>
    <scope>NUCLEOTIDE SEQUENCE</scope>
</reference>
<keyword evidence="1" id="KW-1133">Transmembrane helix</keyword>
<feature type="transmembrane region" description="Helical" evidence="1">
    <location>
        <begin position="380"/>
        <end position="399"/>
    </location>
</feature>
<keyword evidence="1" id="KW-0472">Membrane</keyword>
<proteinExistence type="predicted"/>
<evidence type="ECO:0000256" key="1">
    <source>
        <dbReference type="SAM" id="Phobius"/>
    </source>
</evidence>
<organism evidence="3">
    <name type="scientific">marine sediment metagenome</name>
    <dbReference type="NCBI Taxonomy" id="412755"/>
    <lineage>
        <taxon>unclassified sequences</taxon>
        <taxon>metagenomes</taxon>
        <taxon>ecological metagenomes</taxon>
    </lineage>
</organism>
<dbReference type="SUPFAM" id="SSF103473">
    <property type="entry name" value="MFS general substrate transporter"/>
    <property type="match status" value="1"/>
</dbReference>
<comment type="caution">
    <text evidence="3">The sequence shown here is derived from an EMBL/GenBank/DDBJ whole genome shotgun (WGS) entry which is preliminary data.</text>
</comment>
<dbReference type="AlphaFoldDB" id="A0A0F9KZ33"/>
<dbReference type="InterPro" id="IPR020846">
    <property type="entry name" value="MFS_dom"/>
</dbReference>
<feature type="transmembrane region" description="Helical" evidence="1">
    <location>
        <begin position="167"/>
        <end position="188"/>
    </location>
</feature>
<sequence>MAKNISARRLFSITLFRFPQAFIWSSLLLIVIQNQVLIFAPEHKKGSYLSIILAAGALVTLVSQPLMGALSDYYKRRVPFIVVGSLAASGLLFSISFSKTIVVFTVFYMFLQLANDVAEAPHYALISDLTPGAQLGEASGFANLMTFSGQIIGPLSAGFLLQKVNLLSFYLVAIAVLLASAIIIKINVKEETFMVKTSFDIRQFFNGVRLSFARSSDFKKVLIAQFFIMLALYSITAFFQFFVKDTLGVKEFTLATGYLVSAATTVALISAYFVGLTIDKIGFKKITIMAGSIFITLTMILITTKSYALTLVLAAFFGLAQGILATVTLTLAMKALPNDANHGRDLGIWASVSIISQLIAPIIGGPILDKFNLIKTGLGYQVVFSIAVVYLIIGVLFILRINESRIKLPVS</sequence>
<feature type="transmembrane region" description="Helical" evidence="1">
    <location>
        <begin position="286"/>
        <end position="303"/>
    </location>
</feature>
<dbReference type="PANTHER" id="PTHR23528">
    <property type="match status" value="1"/>
</dbReference>
<feature type="transmembrane region" description="Helical" evidence="1">
    <location>
        <begin position="221"/>
        <end position="243"/>
    </location>
</feature>
<feature type="transmembrane region" description="Helical" evidence="1">
    <location>
        <begin position="78"/>
        <end position="111"/>
    </location>
</feature>
<protein>
    <recommendedName>
        <fullName evidence="2">Major facilitator superfamily (MFS) profile domain-containing protein</fullName>
    </recommendedName>
</protein>
<gene>
    <name evidence="3" type="ORF">LCGC14_1273760</name>
</gene>
<feature type="transmembrane region" description="Helical" evidence="1">
    <location>
        <begin position="46"/>
        <end position="66"/>
    </location>
</feature>
<evidence type="ECO:0000259" key="2">
    <source>
        <dbReference type="PROSITE" id="PS50850"/>
    </source>
</evidence>
<keyword evidence="1" id="KW-0812">Transmembrane</keyword>